<organism evidence="4 5">
    <name type="scientific">Terrihalobacillus insolitus</name>
    <dbReference type="NCBI Taxonomy" id="2950438"/>
    <lineage>
        <taxon>Bacteria</taxon>
        <taxon>Bacillati</taxon>
        <taxon>Bacillota</taxon>
        <taxon>Bacilli</taxon>
        <taxon>Bacillales</taxon>
        <taxon>Bacillaceae</taxon>
        <taxon>Terrihalobacillus</taxon>
    </lineage>
</organism>
<dbReference type="Proteomes" id="UP001145050">
    <property type="component" value="Unassembled WGS sequence"/>
</dbReference>
<dbReference type="InterPro" id="IPR029056">
    <property type="entry name" value="Ribokinase-like"/>
</dbReference>
<dbReference type="AlphaFoldDB" id="A0A9X4AMX9"/>
<dbReference type="Pfam" id="PF00294">
    <property type="entry name" value="PfkB"/>
    <property type="match status" value="1"/>
</dbReference>
<protein>
    <submittedName>
        <fullName evidence="4">PfkB family carbohydrate kinase</fullName>
    </submittedName>
</protein>
<name>A0A9X4AMX9_9BACI</name>
<comment type="caution">
    <text evidence="4">The sequence shown here is derived from an EMBL/GenBank/DDBJ whole genome shotgun (WGS) entry which is preliminary data.</text>
</comment>
<keyword evidence="2 4" id="KW-0418">Kinase</keyword>
<proteinExistence type="predicted"/>
<reference evidence="4" key="1">
    <citation type="submission" date="2022-06" db="EMBL/GenBank/DDBJ databases">
        <title>Aquibacillus sp. a new bacterium isolated from soil saline samples.</title>
        <authorList>
            <person name="Galisteo C."/>
            <person name="De La Haba R."/>
            <person name="Sanchez-Porro C."/>
            <person name="Ventosa A."/>
        </authorList>
    </citation>
    <scope>NUCLEOTIDE SEQUENCE</scope>
    <source>
        <strain evidence="4">3ASR75-11</strain>
    </source>
</reference>
<dbReference type="PANTHER" id="PTHR10584:SF167">
    <property type="entry name" value="PFKB DOMAIN PROTEIN"/>
    <property type="match status" value="1"/>
</dbReference>
<sequence length="291" mass="31694">MITVVGDLVVDLVVKHHGGNYATDAPALITTHAGGQANHVAAWIAINEEPVTLIGRVGQDLYGDFLLNDAEKLGVTLAVDRDASLETGKIVLLVDGENSERSMFTDRGANAALNVDQVKRVAPTIMSSNCIYVSGYSLFESKTREASMFAKETALEHNIMIAVDPSSTYFLEQHKEWMLDFIQHTDFFFPNLEEGILLTGQKDPAKIMAALREWVKYPILKLGSDGCMFYQDDLLNHLPAKNVTAVDTTGAGDSFIGSFLANYMKTNSVEKAAITATNTAAITVQKYGGRP</sequence>
<evidence type="ECO:0000313" key="5">
    <source>
        <dbReference type="Proteomes" id="UP001145050"/>
    </source>
</evidence>
<keyword evidence="5" id="KW-1185">Reference proteome</keyword>
<dbReference type="RefSeq" id="WP_272437067.1">
    <property type="nucleotide sequence ID" value="NZ_JAMQKB010000012.1"/>
</dbReference>
<dbReference type="PANTHER" id="PTHR10584">
    <property type="entry name" value="SUGAR KINASE"/>
    <property type="match status" value="1"/>
</dbReference>
<dbReference type="EMBL" id="JAMQKB010000012">
    <property type="protein sequence ID" value="MDC3425259.1"/>
    <property type="molecule type" value="Genomic_DNA"/>
</dbReference>
<dbReference type="InterPro" id="IPR011611">
    <property type="entry name" value="PfkB_dom"/>
</dbReference>
<evidence type="ECO:0000259" key="3">
    <source>
        <dbReference type="Pfam" id="PF00294"/>
    </source>
</evidence>
<accession>A0A9X4AMX9</accession>
<evidence type="ECO:0000256" key="2">
    <source>
        <dbReference type="ARBA" id="ARBA00022777"/>
    </source>
</evidence>
<feature type="domain" description="Carbohydrate kinase PfkB" evidence="3">
    <location>
        <begin position="2"/>
        <end position="290"/>
    </location>
</feature>
<keyword evidence="1" id="KW-0808">Transferase</keyword>
<evidence type="ECO:0000256" key="1">
    <source>
        <dbReference type="ARBA" id="ARBA00022679"/>
    </source>
</evidence>
<dbReference type="SUPFAM" id="SSF53613">
    <property type="entry name" value="Ribokinase-like"/>
    <property type="match status" value="1"/>
</dbReference>
<gene>
    <name evidence="4" type="ORF">NC797_12170</name>
</gene>
<dbReference type="Gene3D" id="3.40.1190.20">
    <property type="match status" value="1"/>
</dbReference>
<evidence type="ECO:0000313" key="4">
    <source>
        <dbReference type="EMBL" id="MDC3425259.1"/>
    </source>
</evidence>
<dbReference type="GO" id="GO:0016301">
    <property type="term" value="F:kinase activity"/>
    <property type="evidence" value="ECO:0007669"/>
    <property type="project" value="UniProtKB-KW"/>
</dbReference>